<organism evidence="9 10">
    <name type="scientific">Catonella morbi ATCC 51271</name>
    <dbReference type="NCBI Taxonomy" id="592026"/>
    <lineage>
        <taxon>Bacteria</taxon>
        <taxon>Bacillati</taxon>
        <taxon>Bacillota</taxon>
        <taxon>Clostridia</taxon>
        <taxon>Lachnospirales</taxon>
        <taxon>Lachnospiraceae</taxon>
        <taxon>Catonella</taxon>
    </lineage>
</organism>
<dbReference type="Gene3D" id="1.10.3720.10">
    <property type="entry name" value="MetI-like"/>
    <property type="match status" value="1"/>
</dbReference>
<evidence type="ECO:0000256" key="2">
    <source>
        <dbReference type="ARBA" id="ARBA00022448"/>
    </source>
</evidence>
<dbReference type="InterPro" id="IPR035906">
    <property type="entry name" value="MetI-like_sf"/>
</dbReference>
<dbReference type="Proteomes" id="UP000018227">
    <property type="component" value="Unassembled WGS sequence"/>
</dbReference>
<feature type="transmembrane region" description="Helical" evidence="7">
    <location>
        <begin position="110"/>
        <end position="131"/>
    </location>
</feature>
<keyword evidence="10" id="KW-1185">Reference proteome</keyword>
<dbReference type="PROSITE" id="PS50928">
    <property type="entry name" value="ABC_TM1"/>
    <property type="match status" value="1"/>
</dbReference>
<protein>
    <submittedName>
        <fullName evidence="9">ABC transporter, permease protein</fullName>
    </submittedName>
</protein>
<proteinExistence type="inferred from homology"/>
<comment type="caution">
    <text evidence="9">The sequence shown here is derived from an EMBL/GenBank/DDBJ whole genome shotgun (WGS) entry which is preliminary data.</text>
</comment>
<dbReference type="AlphaFoldDB" id="V2Y2A8"/>
<dbReference type="InterPro" id="IPR000515">
    <property type="entry name" value="MetI-like"/>
</dbReference>
<keyword evidence="6 7" id="KW-0472">Membrane</keyword>
<sequence>MDKKSGKISCLVTYSALGLYTVLSVYPLLWMIFNSFKNNEEIFSTNPFGIPTEFRFINYVKAWFEYDVVQYFSNSVFVTVATVFLTVCLAMMFAYAIARMDWKLSGAVKTYVSVGMFIPAQIILIPLVILVKDLHVNDTLLSVILPYVAFQTPFIITIFYGYLRQLPVEMEEAAAMDGASIYSIFLKIILPLVKPAIVSCALFTMLFSWNEFMIALVVIAKKELNTLPIGLVKFQGQFSTDWGAMAASLVISSIPTILLYLAFSQQIEKAVAAGSSIKG</sequence>
<evidence type="ECO:0000256" key="4">
    <source>
        <dbReference type="ARBA" id="ARBA00022692"/>
    </source>
</evidence>
<dbReference type="GO" id="GO:0055085">
    <property type="term" value="P:transmembrane transport"/>
    <property type="evidence" value="ECO:0007669"/>
    <property type="project" value="InterPro"/>
</dbReference>
<gene>
    <name evidence="9" type="ORF">GCWU0000282_001956</name>
</gene>
<keyword evidence="2 7" id="KW-0813">Transport</keyword>
<evidence type="ECO:0000256" key="5">
    <source>
        <dbReference type="ARBA" id="ARBA00022989"/>
    </source>
</evidence>
<keyword evidence="5 7" id="KW-1133">Transmembrane helix</keyword>
<reference evidence="9 10" key="1">
    <citation type="submission" date="2013-06" db="EMBL/GenBank/DDBJ databases">
        <authorList>
            <person name="Weinstock G."/>
            <person name="Sodergren E."/>
            <person name="Clifton S."/>
            <person name="Fulton L."/>
            <person name="Fulton B."/>
            <person name="Courtney L."/>
            <person name="Fronick C."/>
            <person name="Harrison M."/>
            <person name="Strong C."/>
            <person name="Farmer C."/>
            <person name="Delahaunty K."/>
            <person name="Markovic C."/>
            <person name="Hall O."/>
            <person name="Minx P."/>
            <person name="Tomlinson C."/>
            <person name="Mitreva M."/>
            <person name="Nelson J."/>
            <person name="Hou S."/>
            <person name="Wollam A."/>
            <person name="Pepin K.H."/>
            <person name="Johnson M."/>
            <person name="Bhonagiri V."/>
            <person name="Nash W.E."/>
            <person name="Warren W."/>
            <person name="Chinwalla A."/>
            <person name="Mardis E.R."/>
            <person name="Wilson R.K."/>
        </authorList>
    </citation>
    <scope>NUCLEOTIDE SEQUENCE [LARGE SCALE GENOMIC DNA]</scope>
    <source>
        <strain evidence="9 10">ATCC 51271</strain>
    </source>
</reference>
<keyword evidence="4 7" id="KW-0812">Transmembrane</keyword>
<evidence type="ECO:0000259" key="8">
    <source>
        <dbReference type="PROSITE" id="PS50928"/>
    </source>
</evidence>
<name>V2Y2A8_9FIRM</name>
<accession>V2Y2A8</accession>
<keyword evidence="3" id="KW-1003">Cell membrane</keyword>
<feature type="transmembrane region" description="Helical" evidence="7">
    <location>
        <begin position="143"/>
        <end position="163"/>
    </location>
</feature>
<dbReference type="PANTHER" id="PTHR43744">
    <property type="entry name" value="ABC TRANSPORTER PERMEASE PROTEIN MG189-RELATED-RELATED"/>
    <property type="match status" value="1"/>
</dbReference>
<feature type="transmembrane region" description="Helical" evidence="7">
    <location>
        <begin position="12"/>
        <end position="33"/>
    </location>
</feature>
<feature type="domain" description="ABC transmembrane type-1" evidence="8">
    <location>
        <begin position="72"/>
        <end position="263"/>
    </location>
</feature>
<feature type="transmembrane region" description="Helical" evidence="7">
    <location>
        <begin position="76"/>
        <end position="98"/>
    </location>
</feature>
<dbReference type="CDD" id="cd06261">
    <property type="entry name" value="TM_PBP2"/>
    <property type="match status" value="1"/>
</dbReference>
<feature type="transmembrane region" description="Helical" evidence="7">
    <location>
        <begin position="184"/>
        <end position="207"/>
    </location>
</feature>
<dbReference type="eggNOG" id="COG0395">
    <property type="taxonomic scope" value="Bacteria"/>
</dbReference>
<dbReference type="SUPFAM" id="SSF161098">
    <property type="entry name" value="MetI-like"/>
    <property type="match status" value="1"/>
</dbReference>
<comment type="subcellular location">
    <subcellularLocation>
        <location evidence="1 7">Cell membrane</location>
        <topology evidence="1 7">Multi-pass membrane protein</topology>
    </subcellularLocation>
</comment>
<evidence type="ECO:0000256" key="3">
    <source>
        <dbReference type="ARBA" id="ARBA00022475"/>
    </source>
</evidence>
<dbReference type="RefSeq" id="WP_023354825.1">
    <property type="nucleotide sequence ID" value="NZ_KI535368.1"/>
</dbReference>
<evidence type="ECO:0000256" key="6">
    <source>
        <dbReference type="ARBA" id="ARBA00023136"/>
    </source>
</evidence>
<evidence type="ECO:0000256" key="1">
    <source>
        <dbReference type="ARBA" id="ARBA00004651"/>
    </source>
</evidence>
<dbReference type="OrthoDB" id="42677at2"/>
<evidence type="ECO:0000313" key="10">
    <source>
        <dbReference type="Proteomes" id="UP000018227"/>
    </source>
</evidence>
<comment type="similarity">
    <text evidence="7">Belongs to the binding-protein-dependent transport system permease family.</text>
</comment>
<dbReference type="PANTHER" id="PTHR43744:SF3">
    <property type="entry name" value="LACTOSE TRANSPORT SYSTEM PERMEASE PROTEIN LACG"/>
    <property type="match status" value="1"/>
</dbReference>
<dbReference type="Pfam" id="PF00528">
    <property type="entry name" value="BPD_transp_1"/>
    <property type="match status" value="1"/>
</dbReference>
<dbReference type="GO" id="GO:0005886">
    <property type="term" value="C:plasma membrane"/>
    <property type="evidence" value="ECO:0007669"/>
    <property type="project" value="UniProtKB-SubCell"/>
</dbReference>
<dbReference type="STRING" id="592026.GCWU0000282_001956"/>
<dbReference type="EMBL" id="ACIL03000013">
    <property type="protein sequence ID" value="ESL03083.1"/>
    <property type="molecule type" value="Genomic_DNA"/>
</dbReference>
<dbReference type="HOGENOM" id="CLU_016047_1_2_9"/>
<feature type="transmembrane region" description="Helical" evidence="7">
    <location>
        <begin position="242"/>
        <end position="263"/>
    </location>
</feature>
<evidence type="ECO:0000256" key="7">
    <source>
        <dbReference type="RuleBase" id="RU363032"/>
    </source>
</evidence>
<evidence type="ECO:0000313" key="9">
    <source>
        <dbReference type="EMBL" id="ESL03083.1"/>
    </source>
</evidence>